<dbReference type="Pfam" id="PF16042">
    <property type="entry name" value="DUF4794"/>
    <property type="match status" value="1"/>
</dbReference>
<dbReference type="InterPro" id="IPR032011">
    <property type="entry name" value="DUF4794"/>
</dbReference>
<organism evidence="3 4">
    <name type="scientific">Eumeta variegata</name>
    <name type="common">Bagworm moth</name>
    <name type="synonym">Eumeta japonica</name>
    <dbReference type="NCBI Taxonomy" id="151549"/>
    <lineage>
        <taxon>Eukaryota</taxon>
        <taxon>Metazoa</taxon>
        <taxon>Ecdysozoa</taxon>
        <taxon>Arthropoda</taxon>
        <taxon>Hexapoda</taxon>
        <taxon>Insecta</taxon>
        <taxon>Pterygota</taxon>
        <taxon>Neoptera</taxon>
        <taxon>Endopterygota</taxon>
        <taxon>Lepidoptera</taxon>
        <taxon>Glossata</taxon>
        <taxon>Ditrysia</taxon>
        <taxon>Tineoidea</taxon>
        <taxon>Psychidae</taxon>
        <taxon>Oiketicinae</taxon>
        <taxon>Eumeta</taxon>
    </lineage>
</organism>
<sequence length="281" mass="31746">MDHPRLKRPMSTCENRTALPPPTETHPVGDAYFLSPLTFSHAPSHCRQRVYKQRVTNRRHHSSLTSFSNLHKMNALFCLLLVAFATTTAEPPRFRSPRFQFQRQELAPSGEGEAEETTPRQEEAPYVAAGFRPAKEFKLPVRQELAPPTTTYGAPADSYGAPLHTFTATQVEYGLPERRDRENVNEASRGESRGRLQEREELEGSEKDAEVVSSQGAYYVLLPNAQVQRVQFQTQNDLRNMAYTARLQYRAEDRAPVYIYPAAPLAPTAALVQRAAYVQLV</sequence>
<gene>
    <name evidence="3" type="ORF">EVAR_42853_1</name>
</gene>
<evidence type="ECO:0000313" key="3">
    <source>
        <dbReference type="EMBL" id="GBP50172.1"/>
    </source>
</evidence>
<keyword evidence="4" id="KW-1185">Reference proteome</keyword>
<dbReference type="Proteomes" id="UP000299102">
    <property type="component" value="Unassembled WGS sequence"/>
</dbReference>
<protein>
    <recommendedName>
        <fullName evidence="2">DUF4794 domain-containing protein</fullName>
    </recommendedName>
</protein>
<proteinExistence type="predicted"/>
<evidence type="ECO:0000256" key="1">
    <source>
        <dbReference type="SAM" id="MobiDB-lite"/>
    </source>
</evidence>
<dbReference type="OrthoDB" id="8197587at2759"/>
<accession>A0A4C1WI18</accession>
<dbReference type="EMBL" id="BGZK01000559">
    <property type="protein sequence ID" value="GBP50172.1"/>
    <property type="molecule type" value="Genomic_DNA"/>
</dbReference>
<name>A0A4C1WI18_EUMVA</name>
<feature type="region of interest" description="Disordered" evidence="1">
    <location>
        <begin position="105"/>
        <end position="124"/>
    </location>
</feature>
<feature type="region of interest" description="Disordered" evidence="1">
    <location>
        <begin position="172"/>
        <end position="208"/>
    </location>
</feature>
<evidence type="ECO:0000313" key="4">
    <source>
        <dbReference type="Proteomes" id="UP000299102"/>
    </source>
</evidence>
<feature type="domain" description="DUF4794" evidence="2">
    <location>
        <begin position="124"/>
        <end position="177"/>
    </location>
</feature>
<reference evidence="3 4" key="1">
    <citation type="journal article" date="2019" name="Commun. Biol.">
        <title>The bagworm genome reveals a unique fibroin gene that provides high tensile strength.</title>
        <authorList>
            <person name="Kono N."/>
            <person name="Nakamura H."/>
            <person name="Ohtoshi R."/>
            <person name="Tomita M."/>
            <person name="Numata K."/>
            <person name="Arakawa K."/>
        </authorList>
    </citation>
    <scope>NUCLEOTIDE SEQUENCE [LARGE SCALE GENOMIC DNA]</scope>
</reference>
<feature type="compositionally biased region" description="Basic and acidic residues" evidence="1">
    <location>
        <begin position="175"/>
        <end position="208"/>
    </location>
</feature>
<feature type="region of interest" description="Disordered" evidence="1">
    <location>
        <begin position="1"/>
        <end position="26"/>
    </location>
</feature>
<comment type="caution">
    <text evidence="3">The sequence shown here is derived from an EMBL/GenBank/DDBJ whole genome shotgun (WGS) entry which is preliminary data.</text>
</comment>
<evidence type="ECO:0000259" key="2">
    <source>
        <dbReference type="Pfam" id="PF16042"/>
    </source>
</evidence>
<dbReference type="AlphaFoldDB" id="A0A4C1WI18"/>
<dbReference type="STRING" id="151549.A0A4C1WI18"/>